<name>A0A392U3Z9_9FABA</name>
<sequence>MPKWAALEKRSTTTKITVK</sequence>
<feature type="non-terminal residue" evidence="1">
    <location>
        <position position="19"/>
    </location>
</feature>
<protein>
    <submittedName>
        <fullName evidence="1">Uncharacterized protein</fullName>
    </submittedName>
</protein>
<reference evidence="1 2" key="1">
    <citation type="journal article" date="2018" name="Front. Plant Sci.">
        <title>Red Clover (Trifolium pratense) and Zigzag Clover (T. medium) - A Picture of Genomic Similarities and Differences.</title>
        <authorList>
            <person name="Dluhosova J."/>
            <person name="Istvanek J."/>
            <person name="Nedelnik J."/>
            <person name="Repkova J."/>
        </authorList>
    </citation>
    <scope>NUCLEOTIDE SEQUENCE [LARGE SCALE GENOMIC DNA]</scope>
    <source>
        <strain evidence="2">cv. 10/8</strain>
        <tissue evidence="1">Leaf</tissue>
    </source>
</reference>
<dbReference type="EMBL" id="LXQA010716933">
    <property type="protein sequence ID" value="MCI67424.1"/>
    <property type="molecule type" value="Genomic_DNA"/>
</dbReference>
<evidence type="ECO:0000313" key="2">
    <source>
        <dbReference type="Proteomes" id="UP000265520"/>
    </source>
</evidence>
<organism evidence="1 2">
    <name type="scientific">Trifolium medium</name>
    <dbReference type="NCBI Taxonomy" id="97028"/>
    <lineage>
        <taxon>Eukaryota</taxon>
        <taxon>Viridiplantae</taxon>
        <taxon>Streptophyta</taxon>
        <taxon>Embryophyta</taxon>
        <taxon>Tracheophyta</taxon>
        <taxon>Spermatophyta</taxon>
        <taxon>Magnoliopsida</taxon>
        <taxon>eudicotyledons</taxon>
        <taxon>Gunneridae</taxon>
        <taxon>Pentapetalae</taxon>
        <taxon>rosids</taxon>
        <taxon>fabids</taxon>
        <taxon>Fabales</taxon>
        <taxon>Fabaceae</taxon>
        <taxon>Papilionoideae</taxon>
        <taxon>50 kb inversion clade</taxon>
        <taxon>NPAAA clade</taxon>
        <taxon>Hologalegina</taxon>
        <taxon>IRL clade</taxon>
        <taxon>Trifolieae</taxon>
        <taxon>Trifolium</taxon>
    </lineage>
</organism>
<accession>A0A392U3Z9</accession>
<dbReference type="Proteomes" id="UP000265520">
    <property type="component" value="Unassembled WGS sequence"/>
</dbReference>
<comment type="caution">
    <text evidence="1">The sequence shown here is derived from an EMBL/GenBank/DDBJ whole genome shotgun (WGS) entry which is preliminary data.</text>
</comment>
<keyword evidence="2" id="KW-1185">Reference proteome</keyword>
<dbReference type="AlphaFoldDB" id="A0A392U3Z9"/>
<evidence type="ECO:0000313" key="1">
    <source>
        <dbReference type="EMBL" id="MCI67424.1"/>
    </source>
</evidence>
<proteinExistence type="predicted"/>